<evidence type="ECO:0000313" key="2">
    <source>
        <dbReference type="EMBL" id="TKA71019.1"/>
    </source>
</evidence>
<feature type="region of interest" description="Disordered" evidence="1">
    <location>
        <begin position="96"/>
        <end position="151"/>
    </location>
</feature>
<name>A0A4V5NGS6_9PEZI</name>
<organism evidence="2 3">
    <name type="scientific">Friedmanniomyces simplex</name>
    <dbReference type="NCBI Taxonomy" id="329884"/>
    <lineage>
        <taxon>Eukaryota</taxon>
        <taxon>Fungi</taxon>
        <taxon>Dikarya</taxon>
        <taxon>Ascomycota</taxon>
        <taxon>Pezizomycotina</taxon>
        <taxon>Dothideomycetes</taxon>
        <taxon>Dothideomycetidae</taxon>
        <taxon>Mycosphaerellales</taxon>
        <taxon>Teratosphaeriaceae</taxon>
        <taxon>Friedmanniomyces</taxon>
    </lineage>
</organism>
<proteinExistence type="predicted"/>
<dbReference type="Proteomes" id="UP000309340">
    <property type="component" value="Unassembled WGS sequence"/>
</dbReference>
<feature type="region of interest" description="Disordered" evidence="1">
    <location>
        <begin position="1"/>
        <end position="62"/>
    </location>
</feature>
<gene>
    <name evidence="2" type="ORF">B0A55_06022</name>
</gene>
<keyword evidence="3" id="KW-1185">Reference proteome</keyword>
<dbReference type="AlphaFoldDB" id="A0A4V5NGS6"/>
<evidence type="ECO:0000256" key="1">
    <source>
        <dbReference type="SAM" id="MobiDB-lite"/>
    </source>
</evidence>
<evidence type="ECO:0000313" key="3">
    <source>
        <dbReference type="Proteomes" id="UP000309340"/>
    </source>
</evidence>
<comment type="caution">
    <text evidence="2">The sequence shown here is derived from an EMBL/GenBank/DDBJ whole genome shotgun (WGS) entry which is preliminary data.</text>
</comment>
<sequence length="151" mass="16767">MATTITTATTTTVTASTKQPPSPQHRSRTTPLQPPRSASHERLTTEKPEEKPSNPPYLHLLMPEPPRTAAAFLFRGRREREWRSLPVFLPEEEGNVGPALRALGGGCEEEGEEGKEDEECEYDSSPMSPTSIRSEEGPAHTRYLVVRSKTL</sequence>
<feature type="compositionally biased region" description="Acidic residues" evidence="1">
    <location>
        <begin position="107"/>
        <end position="122"/>
    </location>
</feature>
<protein>
    <submittedName>
        <fullName evidence="2">Uncharacterized protein</fullName>
    </submittedName>
</protein>
<accession>A0A4V5NGS6</accession>
<reference evidence="2 3" key="1">
    <citation type="submission" date="2017-03" db="EMBL/GenBank/DDBJ databases">
        <title>Genomes of endolithic fungi from Antarctica.</title>
        <authorList>
            <person name="Coleine C."/>
            <person name="Masonjones S."/>
            <person name="Stajich J.E."/>
        </authorList>
    </citation>
    <scope>NUCLEOTIDE SEQUENCE [LARGE SCALE GENOMIC DNA]</scope>
    <source>
        <strain evidence="2 3">CCFEE 5184</strain>
    </source>
</reference>
<feature type="compositionally biased region" description="Basic and acidic residues" evidence="1">
    <location>
        <begin position="38"/>
        <end position="52"/>
    </location>
</feature>
<feature type="compositionally biased region" description="Low complexity" evidence="1">
    <location>
        <begin position="1"/>
        <end position="17"/>
    </location>
</feature>
<dbReference type="EMBL" id="NAJQ01000371">
    <property type="protein sequence ID" value="TKA71019.1"/>
    <property type="molecule type" value="Genomic_DNA"/>
</dbReference>